<gene>
    <name evidence="1" type="ORF">NPIL_386991</name>
</gene>
<evidence type="ECO:0000313" key="2">
    <source>
        <dbReference type="Proteomes" id="UP000887013"/>
    </source>
</evidence>
<dbReference type="AlphaFoldDB" id="A0A8X6UAM7"/>
<organism evidence="1 2">
    <name type="scientific">Nephila pilipes</name>
    <name type="common">Giant wood spider</name>
    <name type="synonym">Nephila maculata</name>
    <dbReference type="NCBI Taxonomy" id="299642"/>
    <lineage>
        <taxon>Eukaryota</taxon>
        <taxon>Metazoa</taxon>
        <taxon>Ecdysozoa</taxon>
        <taxon>Arthropoda</taxon>
        <taxon>Chelicerata</taxon>
        <taxon>Arachnida</taxon>
        <taxon>Araneae</taxon>
        <taxon>Araneomorphae</taxon>
        <taxon>Entelegynae</taxon>
        <taxon>Araneoidea</taxon>
        <taxon>Nephilidae</taxon>
        <taxon>Nephila</taxon>
    </lineage>
</organism>
<reference evidence="1" key="1">
    <citation type="submission" date="2020-08" db="EMBL/GenBank/DDBJ databases">
        <title>Multicomponent nature underlies the extraordinary mechanical properties of spider dragline silk.</title>
        <authorList>
            <person name="Kono N."/>
            <person name="Nakamura H."/>
            <person name="Mori M."/>
            <person name="Yoshida Y."/>
            <person name="Ohtoshi R."/>
            <person name="Malay A.D."/>
            <person name="Moran D.A.P."/>
            <person name="Tomita M."/>
            <person name="Numata K."/>
            <person name="Arakawa K."/>
        </authorList>
    </citation>
    <scope>NUCLEOTIDE SEQUENCE</scope>
</reference>
<evidence type="ECO:0000313" key="1">
    <source>
        <dbReference type="EMBL" id="GFT95317.1"/>
    </source>
</evidence>
<accession>A0A8X6UAM7</accession>
<proteinExistence type="predicted"/>
<dbReference type="EMBL" id="BMAW01026059">
    <property type="protein sequence ID" value="GFT95317.1"/>
    <property type="molecule type" value="Genomic_DNA"/>
</dbReference>
<sequence>MEILVAYATGLSVLFKNKLLQVRGLEPSLFSLMLSVLENNPARKQSENEIWKLRMDHVTCLWHVPFYFGRGCHFFFTQSPFSNEIHPNNLKRKYPVGFETPFCQREEKKGGRDHLERKILRNPSIRLSGFGHTNLKPQ</sequence>
<dbReference type="Proteomes" id="UP000887013">
    <property type="component" value="Unassembled WGS sequence"/>
</dbReference>
<comment type="caution">
    <text evidence="1">The sequence shown here is derived from an EMBL/GenBank/DDBJ whole genome shotgun (WGS) entry which is preliminary data.</text>
</comment>
<protein>
    <submittedName>
        <fullName evidence="1">Uncharacterized protein</fullName>
    </submittedName>
</protein>
<keyword evidence="2" id="KW-1185">Reference proteome</keyword>
<name>A0A8X6UAM7_NEPPI</name>